<keyword evidence="4 6" id="KW-0238">DNA-binding</keyword>
<feature type="region of interest" description="Disordered" evidence="7">
    <location>
        <begin position="47"/>
        <end position="96"/>
    </location>
</feature>
<evidence type="ECO:0000256" key="1">
    <source>
        <dbReference type="ARBA" id="ARBA00004123"/>
    </source>
</evidence>
<evidence type="ECO:0000313" key="10">
    <source>
        <dbReference type="Proteomes" id="UP000005408"/>
    </source>
</evidence>
<dbReference type="PANTHER" id="PTHR11849">
    <property type="entry name" value="ETS"/>
    <property type="match status" value="1"/>
</dbReference>
<proteinExistence type="inferred from homology"/>
<feature type="compositionally biased region" description="Polar residues" evidence="7">
    <location>
        <begin position="57"/>
        <end position="66"/>
    </location>
</feature>
<dbReference type="InterPro" id="IPR036390">
    <property type="entry name" value="WH_DNA-bd_sf"/>
</dbReference>
<protein>
    <recommendedName>
        <fullName evidence="8">ETS domain-containing protein</fullName>
    </recommendedName>
</protein>
<dbReference type="EnsemblMetazoa" id="G5413.1">
    <property type="protein sequence ID" value="G5413.1:cds"/>
    <property type="gene ID" value="G5413"/>
</dbReference>
<dbReference type="Gene3D" id="1.10.10.10">
    <property type="entry name" value="Winged helix-like DNA-binding domain superfamily/Winged helix DNA-binding domain"/>
    <property type="match status" value="1"/>
</dbReference>
<evidence type="ECO:0000256" key="3">
    <source>
        <dbReference type="ARBA" id="ARBA00022553"/>
    </source>
</evidence>
<feature type="region of interest" description="Disordered" evidence="7">
    <location>
        <begin position="287"/>
        <end position="319"/>
    </location>
</feature>
<evidence type="ECO:0000256" key="6">
    <source>
        <dbReference type="RuleBase" id="RU004019"/>
    </source>
</evidence>
<evidence type="ECO:0000256" key="4">
    <source>
        <dbReference type="ARBA" id="ARBA00023125"/>
    </source>
</evidence>
<reference evidence="9" key="1">
    <citation type="submission" date="2022-08" db="UniProtKB">
        <authorList>
            <consortium name="EnsemblMetazoa"/>
        </authorList>
    </citation>
    <scope>IDENTIFICATION</scope>
    <source>
        <strain evidence="9">05x7-T-G4-1.051#20</strain>
    </source>
</reference>
<feature type="compositionally biased region" description="Basic and acidic residues" evidence="7">
    <location>
        <begin position="75"/>
        <end position="96"/>
    </location>
</feature>
<evidence type="ECO:0000259" key="8">
    <source>
        <dbReference type="PROSITE" id="PS50061"/>
    </source>
</evidence>
<dbReference type="InterPro" id="IPR036388">
    <property type="entry name" value="WH-like_DNA-bd_sf"/>
</dbReference>
<dbReference type="Pfam" id="PF00178">
    <property type="entry name" value="Ets"/>
    <property type="match status" value="1"/>
</dbReference>
<dbReference type="InterPro" id="IPR000418">
    <property type="entry name" value="Ets_dom"/>
</dbReference>
<dbReference type="PANTHER" id="PTHR11849:SF282">
    <property type="entry name" value="ETV5-RELATED PROTEIN ETS96B"/>
    <property type="match status" value="1"/>
</dbReference>
<comment type="similarity">
    <text evidence="2 6">Belongs to the ETS family.</text>
</comment>
<dbReference type="InterPro" id="IPR046328">
    <property type="entry name" value="ETS_fam"/>
</dbReference>
<evidence type="ECO:0000256" key="7">
    <source>
        <dbReference type="SAM" id="MobiDB-lite"/>
    </source>
</evidence>
<dbReference type="PROSITE" id="PS00346">
    <property type="entry name" value="ETS_DOMAIN_2"/>
    <property type="match status" value="1"/>
</dbReference>
<dbReference type="GO" id="GO:0000981">
    <property type="term" value="F:DNA-binding transcription factor activity, RNA polymerase II-specific"/>
    <property type="evidence" value="ECO:0007669"/>
    <property type="project" value="TreeGrafter"/>
</dbReference>
<feature type="compositionally biased region" description="Low complexity" evidence="7">
    <location>
        <begin position="191"/>
        <end position="201"/>
    </location>
</feature>
<keyword evidence="5 6" id="KW-0539">Nucleus</keyword>
<accession>A0A8W8NI68</accession>
<dbReference type="PRINTS" id="PR00454">
    <property type="entry name" value="ETSDOMAIN"/>
</dbReference>
<dbReference type="FunFam" id="1.10.10.10:FF:000121">
    <property type="entry name" value="ETS translocation variant 5"/>
    <property type="match status" value="1"/>
</dbReference>
<feature type="region of interest" description="Disordered" evidence="7">
    <location>
        <begin position="121"/>
        <end position="148"/>
    </location>
</feature>
<dbReference type="GO" id="GO:0043565">
    <property type="term" value="F:sequence-specific DNA binding"/>
    <property type="evidence" value="ECO:0007669"/>
    <property type="project" value="InterPro"/>
</dbReference>
<name>A0A8W8NI68_MAGGI</name>
<sequence>MLRICLGVYNGKQPPEIDNTLDPCLIRHKRHRLLKCNFALTRAMSETNAHSAKETESQTSPQTDQIVPTAIPLKSEPKPEEKKSETTKEPVKKKGENELVQVSEELFQDLRQMQEAWLAEANQSDEGEQYVPGYNGGSKGGRSSDPYSKTKCDKIMNCDKQCHGNPQKSTTKFDFPEKRFIGSPCQPPASPSGSLGSTTSGKDNNQSPMTCEKELTSSHAPFAMTATANSCSYPNTNSYSRFRRSHSDPDQNFLSTDSHSGYPRFVSSPYAHPFFKQDFRDRSYDMTQFPRNHSYPQTPSASSPPHVTIKQEPKDQGFETSVDRFPACSGFTRPDIARHGSPQEVGFPCPYQNAMRFFCQEDSSYLDRIREKHRERWEGVDIKAELYRDFYFDRFHREGQPPTYQRRGSLQLWQFLVALLDDPSNSAFIAWTGRGLEFKLIEPEEVARRWGLQKNRPAMNYDKLSRSLRYYYEKGIMQKVAGERYVYKFVCDPEALFSMAFPDNHRPILKTDCYSEEFYRSNQSIENQTMTFEQTNANHMTGHMSSHMTPSPFTSNHHVSMHGLNMISSPPSSGSNMQSMDQHRLQYMHGMQRMYNTGPYLDNCVY</sequence>
<feature type="domain" description="ETS" evidence="8">
    <location>
        <begin position="410"/>
        <end position="490"/>
    </location>
</feature>
<dbReference type="SUPFAM" id="SSF46785">
    <property type="entry name" value="Winged helix' DNA-binding domain"/>
    <property type="match status" value="1"/>
</dbReference>
<dbReference type="AlphaFoldDB" id="A0A8W8NI68"/>
<keyword evidence="3" id="KW-0597">Phosphoprotein</keyword>
<comment type="subcellular location">
    <subcellularLocation>
        <location evidence="1 6">Nucleus</location>
    </subcellularLocation>
</comment>
<dbReference type="PROSITE" id="PS00345">
    <property type="entry name" value="ETS_DOMAIN_1"/>
    <property type="match status" value="1"/>
</dbReference>
<dbReference type="Proteomes" id="UP000005408">
    <property type="component" value="Unassembled WGS sequence"/>
</dbReference>
<dbReference type="InterPro" id="IPR006715">
    <property type="entry name" value="ETS_PEA3_N"/>
</dbReference>
<dbReference type="GO" id="GO:0030154">
    <property type="term" value="P:cell differentiation"/>
    <property type="evidence" value="ECO:0007669"/>
    <property type="project" value="TreeGrafter"/>
</dbReference>
<dbReference type="GO" id="GO:0005634">
    <property type="term" value="C:nucleus"/>
    <property type="evidence" value="ECO:0007669"/>
    <property type="project" value="UniProtKB-SubCell"/>
</dbReference>
<dbReference type="Pfam" id="PF04621">
    <property type="entry name" value="ETS_PEA3_N"/>
    <property type="match status" value="1"/>
</dbReference>
<dbReference type="SMART" id="SM00413">
    <property type="entry name" value="ETS"/>
    <property type="match status" value="1"/>
</dbReference>
<keyword evidence="10" id="KW-1185">Reference proteome</keyword>
<feature type="region of interest" description="Disordered" evidence="7">
    <location>
        <begin position="161"/>
        <end position="215"/>
    </location>
</feature>
<evidence type="ECO:0000256" key="2">
    <source>
        <dbReference type="ARBA" id="ARBA00005562"/>
    </source>
</evidence>
<dbReference type="PROSITE" id="PS50061">
    <property type="entry name" value="ETS_DOMAIN_3"/>
    <property type="match status" value="1"/>
</dbReference>
<organism evidence="9 10">
    <name type="scientific">Magallana gigas</name>
    <name type="common">Pacific oyster</name>
    <name type="synonym">Crassostrea gigas</name>
    <dbReference type="NCBI Taxonomy" id="29159"/>
    <lineage>
        <taxon>Eukaryota</taxon>
        <taxon>Metazoa</taxon>
        <taxon>Spiralia</taxon>
        <taxon>Lophotrochozoa</taxon>
        <taxon>Mollusca</taxon>
        <taxon>Bivalvia</taxon>
        <taxon>Autobranchia</taxon>
        <taxon>Pteriomorphia</taxon>
        <taxon>Ostreida</taxon>
        <taxon>Ostreoidea</taxon>
        <taxon>Ostreidae</taxon>
        <taxon>Magallana</taxon>
    </lineage>
</organism>
<dbReference type="GO" id="GO:0045893">
    <property type="term" value="P:positive regulation of DNA-templated transcription"/>
    <property type="evidence" value="ECO:0007669"/>
    <property type="project" value="UniProtKB-ARBA"/>
</dbReference>
<evidence type="ECO:0000313" key="9">
    <source>
        <dbReference type="EnsemblMetazoa" id="G5413.1:cds"/>
    </source>
</evidence>
<evidence type="ECO:0000256" key="5">
    <source>
        <dbReference type="ARBA" id="ARBA00023242"/>
    </source>
</evidence>
<feature type="compositionally biased region" description="Polar residues" evidence="7">
    <location>
        <begin position="287"/>
        <end position="305"/>
    </location>
</feature>